<evidence type="ECO:0008006" key="3">
    <source>
        <dbReference type="Google" id="ProtNLM"/>
    </source>
</evidence>
<reference evidence="1" key="1">
    <citation type="submission" date="2023-07" db="EMBL/GenBank/DDBJ databases">
        <title>Two novel species in the genus Flavivirga.</title>
        <authorList>
            <person name="Kwon K."/>
        </authorList>
    </citation>
    <scope>NUCLEOTIDE SEQUENCE</scope>
    <source>
        <strain evidence="1">KCTC 52353</strain>
    </source>
</reference>
<proteinExistence type="predicted"/>
<protein>
    <recommendedName>
        <fullName evidence="3">FecR protein domain-containing protein</fullName>
    </recommendedName>
</protein>
<accession>A0ABT8W575</accession>
<evidence type="ECO:0000313" key="1">
    <source>
        <dbReference type="EMBL" id="MDO5968261.1"/>
    </source>
</evidence>
<organism evidence="1 2">
    <name type="scientific">Flavivirga aquimarina</name>
    <dbReference type="NCBI Taxonomy" id="2027862"/>
    <lineage>
        <taxon>Bacteria</taxon>
        <taxon>Pseudomonadati</taxon>
        <taxon>Bacteroidota</taxon>
        <taxon>Flavobacteriia</taxon>
        <taxon>Flavobacteriales</taxon>
        <taxon>Flavobacteriaceae</taxon>
        <taxon>Flavivirga</taxon>
    </lineage>
</organism>
<evidence type="ECO:0000313" key="2">
    <source>
        <dbReference type="Proteomes" id="UP001176883"/>
    </source>
</evidence>
<name>A0ABT8W575_9FLAO</name>
<dbReference type="Proteomes" id="UP001176883">
    <property type="component" value="Unassembled WGS sequence"/>
</dbReference>
<dbReference type="EMBL" id="JAUOEK010000016">
    <property type="protein sequence ID" value="MDO5968261.1"/>
    <property type="molecule type" value="Genomic_DNA"/>
</dbReference>
<keyword evidence="2" id="KW-1185">Reference proteome</keyword>
<sequence length="208" mass="23441">MKVDNTLLEKYYNGFCSKVEQDIVEKWLASNKFDNSNPLDLPTGESKEAHKKKIWQDISQSLPSTTVKIIPLYKKLTRYAAAACFIMGVFFAGRYSKINNTTIVAQEIAAKQKSHDLLVYGGNKAYAKIQGDTFNLQFDGRLKLYNSSTSVKTIKVSNVTYTLEPRQTYYLLGNNNKSTLIANNVRYDSAPEIFSVLKGDFSIKAYTA</sequence>
<dbReference type="RefSeq" id="WP_303275945.1">
    <property type="nucleotide sequence ID" value="NZ_JAUOEK010000016.1"/>
</dbReference>
<comment type="caution">
    <text evidence="1">The sequence shown here is derived from an EMBL/GenBank/DDBJ whole genome shotgun (WGS) entry which is preliminary data.</text>
</comment>
<gene>
    <name evidence="1" type="ORF">Q4Q35_00435</name>
</gene>